<name>A0A9P1IJ42_9PELO</name>
<sequence>MVHQNWIILHIAWNCDWYDGQIVRISNQFAVTRMLRFGQLSFVEESVQDCQRIGQKSVEQFLEEKKDNKDSIIWGIREDNLKFWAPIDQNGTHWKIEVLDLAGNQQNGPPLDNRSIGFGCQTTTAPHWKIEVLDLAANQQYGPIGQITLAIWLAINKTAPIGKSKYWIWLPNNNCAPIGKSKYWIWLPINNTAPLDKSHWRFGWQSTKRHPLENRSIGFEKLIFLITKFNFLFQAGNQQNGTHWKIEVLDLAAKQQLRPIGKSKYWIWLPINNTAPLDKSHWRFGWQSTKRHPLENRSIGFGCQTTTAPPLENRSIGFGCQSTKRHPLENRSIGFGCQTTTAPHWKIEVLDLAANQQYGPLDKSHWRFGCQSTIRPIGQITLAIWLPINNTAPHWTIEVLDLAANQQNGSHWTNHIGDLAANQQNGPIGQITLAIWLPINKTAPLDKSHWRFGCQSTKRPPLDNRSIGFGCQSTKRHPLENRSIGFGCQSTKRHPLENRSIGFGCQSTKRPPLENRSIGFGKLAINKTAPHWTIEVLDLAANQQNGPIGQFTLAIWLPINKTAPHWTIEVLDLAANQQNGPHWTIEVLDLAGNQQYGPIGQFTLAIWLPINKTAPLDKSHWRFGWQSTIRPHWTNHIGDLGTNRSKRPPLDNRSIGFGHQSIKTAPIGQSKYWIWAPIDQNGPHWTIEVLDLAGNQQNGPHWTIEVLDLIESTTKFKSPGGLKDGRFSSNFAENPSTRRFWNSYLIVL</sequence>
<accession>A0A9P1IJ42</accession>
<dbReference type="AlphaFoldDB" id="A0A9P1IJ42"/>
<evidence type="ECO:0000313" key="1">
    <source>
        <dbReference type="EMBL" id="CAI5446449.1"/>
    </source>
</evidence>
<reference evidence="1" key="1">
    <citation type="submission" date="2022-11" db="EMBL/GenBank/DDBJ databases">
        <authorList>
            <person name="Kikuchi T."/>
        </authorList>
    </citation>
    <scope>NUCLEOTIDE SEQUENCE</scope>
    <source>
        <strain evidence="1">PS1010</strain>
    </source>
</reference>
<proteinExistence type="predicted"/>
<organism evidence="1 2">
    <name type="scientific">Caenorhabditis angaria</name>
    <dbReference type="NCBI Taxonomy" id="860376"/>
    <lineage>
        <taxon>Eukaryota</taxon>
        <taxon>Metazoa</taxon>
        <taxon>Ecdysozoa</taxon>
        <taxon>Nematoda</taxon>
        <taxon>Chromadorea</taxon>
        <taxon>Rhabditida</taxon>
        <taxon>Rhabditina</taxon>
        <taxon>Rhabditomorpha</taxon>
        <taxon>Rhabditoidea</taxon>
        <taxon>Rhabditidae</taxon>
        <taxon>Peloderinae</taxon>
        <taxon>Caenorhabditis</taxon>
    </lineage>
</organism>
<gene>
    <name evidence="1" type="ORF">CAMP_LOCUS9086</name>
</gene>
<evidence type="ECO:0000313" key="2">
    <source>
        <dbReference type="Proteomes" id="UP001152747"/>
    </source>
</evidence>
<dbReference type="EMBL" id="CANHGI010000003">
    <property type="protein sequence ID" value="CAI5446449.1"/>
    <property type="molecule type" value="Genomic_DNA"/>
</dbReference>
<protein>
    <submittedName>
        <fullName evidence="1">Uncharacterized protein</fullName>
    </submittedName>
</protein>
<keyword evidence="2" id="KW-1185">Reference proteome</keyword>
<comment type="caution">
    <text evidence="1">The sequence shown here is derived from an EMBL/GenBank/DDBJ whole genome shotgun (WGS) entry which is preliminary data.</text>
</comment>
<dbReference type="Proteomes" id="UP001152747">
    <property type="component" value="Unassembled WGS sequence"/>
</dbReference>